<dbReference type="Proteomes" id="UP000324209">
    <property type="component" value="Chromosome"/>
</dbReference>
<keyword evidence="2" id="KW-1185">Reference proteome</keyword>
<dbReference type="KEGG" id="ock:EXM22_01350"/>
<evidence type="ECO:0000313" key="2">
    <source>
        <dbReference type="Proteomes" id="UP000324209"/>
    </source>
</evidence>
<evidence type="ECO:0000313" key="1">
    <source>
        <dbReference type="EMBL" id="QEN06702.1"/>
    </source>
</evidence>
<organism evidence="1 2">
    <name type="scientific">Oceanispirochaeta crateris</name>
    <dbReference type="NCBI Taxonomy" id="2518645"/>
    <lineage>
        <taxon>Bacteria</taxon>
        <taxon>Pseudomonadati</taxon>
        <taxon>Spirochaetota</taxon>
        <taxon>Spirochaetia</taxon>
        <taxon>Spirochaetales</taxon>
        <taxon>Spirochaetaceae</taxon>
        <taxon>Oceanispirochaeta</taxon>
    </lineage>
</organism>
<proteinExistence type="predicted"/>
<dbReference type="EMBL" id="CP036150">
    <property type="protein sequence ID" value="QEN06702.1"/>
    <property type="molecule type" value="Genomic_DNA"/>
</dbReference>
<gene>
    <name evidence="1" type="ORF">EXM22_01350</name>
</gene>
<reference evidence="1 2" key="1">
    <citation type="submission" date="2019-02" db="EMBL/GenBank/DDBJ databases">
        <title>Complete Genome Sequence and Methylome Analysis of free living Spirochaetas.</title>
        <authorList>
            <person name="Fomenkov A."/>
            <person name="Dubinina G."/>
            <person name="Leshcheva N."/>
            <person name="Mikheeva N."/>
            <person name="Grabovich M."/>
            <person name="Vincze T."/>
            <person name="Roberts R.J."/>
        </authorList>
    </citation>
    <scope>NUCLEOTIDE SEQUENCE [LARGE SCALE GENOMIC DNA]</scope>
    <source>
        <strain evidence="1 2">K2</strain>
    </source>
</reference>
<dbReference type="RefSeq" id="WP_210411531.1">
    <property type="nucleotide sequence ID" value="NZ_CP036150.1"/>
</dbReference>
<sequence>MAKEKSFYIPLAGYEYINLHTRAIHSPRVGAIVIGDDFFISGIYKYDSFSKESPQGFPDHYHSIDTIFETHKGNHQFISCFKTESDQPITGGWATLQLAGIYNFQFINSEKINLKLGLGAALGDFGIDLKNGENWPLVPIPFLSVEYNSRAMKADFSFIVGPVLSVTIFPERKIQLHGEAEISDYRDMQDLIFTTALQYRFLTSADGTDEMAGVSVGIKNSNFGFTPGGSDKPYEIQYYSAFTELDLTLIKISGGYSFKGQERLGEESLSECGDGYFMNLQVLYQF</sequence>
<protein>
    <submittedName>
        <fullName evidence="1">Uncharacterized protein</fullName>
    </submittedName>
</protein>
<dbReference type="AlphaFoldDB" id="A0A5C1QKN6"/>
<name>A0A5C1QKN6_9SPIO</name>
<accession>A0A5C1QKN6</accession>